<dbReference type="AlphaFoldDB" id="A0A2N5M2S4"/>
<comment type="caution">
    <text evidence="1">The sequence shown here is derived from an EMBL/GenBank/DDBJ whole genome shotgun (WGS) entry which is preliminary data.</text>
</comment>
<gene>
    <name evidence="1" type="ORF">CUU66_17310</name>
</gene>
<name>A0A2N5M2S4_9BACI</name>
<organism evidence="1 2">
    <name type="scientific">Peribacillus deserti</name>
    <dbReference type="NCBI Taxonomy" id="673318"/>
    <lineage>
        <taxon>Bacteria</taxon>
        <taxon>Bacillati</taxon>
        <taxon>Bacillota</taxon>
        <taxon>Bacilli</taxon>
        <taxon>Bacillales</taxon>
        <taxon>Bacillaceae</taxon>
        <taxon>Peribacillus</taxon>
    </lineage>
</organism>
<keyword evidence="2" id="KW-1185">Reference proteome</keyword>
<accession>A0A2N5M2S4</accession>
<evidence type="ECO:0000313" key="2">
    <source>
        <dbReference type="Proteomes" id="UP000234748"/>
    </source>
</evidence>
<evidence type="ECO:0000313" key="1">
    <source>
        <dbReference type="EMBL" id="PLT28657.1"/>
    </source>
</evidence>
<sequence>MKKNLGGLQNTIAVYRAAYAQAIGDVTATINSAQAPCHAGGKPAYLSWASKRLETERNEQRLRRSSFSTFGQLIQIIS</sequence>
<protein>
    <submittedName>
        <fullName evidence="1">Uncharacterized protein</fullName>
    </submittedName>
</protein>
<dbReference type="RefSeq" id="WP_101644441.1">
    <property type="nucleotide sequence ID" value="NZ_PGUY01000054.1"/>
</dbReference>
<dbReference type="EMBL" id="PGUY01000054">
    <property type="protein sequence ID" value="PLT28657.1"/>
    <property type="molecule type" value="Genomic_DNA"/>
</dbReference>
<dbReference type="Proteomes" id="UP000234748">
    <property type="component" value="Unassembled WGS sequence"/>
</dbReference>
<proteinExistence type="predicted"/>
<reference evidence="1 2" key="1">
    <citation type="submission" date="2017-11" db="EMBL/GenBank/DDBJ databases">
        <title>Comparitive Functional Genomics of Dry Heat Resistant strains isolated from the Viking Spacecraft.</title>
        <authorList>
            <person name="Seuylemezian A."/>
            <person name="Cooper K."/>
            <person name="Vaishampayan P."/>
        </authorList>
    </citation>
    <scope>NUCLEOTIDE SEQUENCE [LARGE SCALE GENOMIC DNA]</scope>
    <source>
        <strain evidence="1 2">V1-29</strain>
    </source>
</reference>